<proteinExistence type="predicted"/>
<keyword evidence="2" id="KW-1185">Reference proteome</keyword>
<dbReference type="AlphaFoldDB" id="A0A380LNT7"/>
<dbReference type="InterPro" id="IPR009057">
    <property type="entry name" value="Homeodomain-like_sf"/>
</dbReference>
<organism evidence="1 2">
    <name type="scientific">Faecalicoccus pleomorphus</name>
    <dbReference type="NCBI Taxonomy" id="1323"/>
    <lineage>
        <taxon>Bacteria</taxon>
        <taxon>Bacillati</taxon>
        <taxon>Bacillota</taxon>
        <taxon>Erysipelotrichia</taxon>
        <taxon>Erysipelotrichales</taxon>
        <taxon>Erysipelotrichaceae</taxon>
        <taxon>Faecalicoccus</taxon>
    </lineage>
</organism>
<evidence type="ECO:0000313" key="1">
    <source>
        <dbReference type="EMBL" id="SUO04875.1"/>
    </source>
</evidence>
<gene>
    <name evidence="1" type="ORF">NCTC11087_01804</name>
</gene>
<dbReference type="OrthoDB" id="1659025at2"/>
<accession>A0A380LNT7</accession>
<reference evidence="1 2" key="1">
    <citation type="submission" date="2018-06" db="EMBL/GenBank/DDBJ databases">
        <authorList>
            <consortium name="Pathogen Informatics"/>
            <person name="Doyle S."/>
        </authorList>
    </citation>
    <scope>NUCLEOTIDE SEQUENCE [LARGE SCALE GENOMIC DNA]</scope>
    <source>
        <strain evidence="1 2">NCTC11087</strain>
    </source>
</reference>
<evidence type="ECO:0000313" key="2">
    <source>
        <dbReference type="Proteomes" id="UP000255523"/>
    </source>
</evidence>
<protein>
    <recommendedName>
        <fullName evidence="3">Transposase</fullName>
    </recommendedName>
</protein>
<sequence>MVRAYSNELKNKICVRICKKRESTSMVAKEMDIPLKTVEKWVTAYYKDPKVFEVPEGYIFEKRRLDAHRYDSYTREQLIRELKRKDTKIVYLQSVIESKN</sequence>
<dbReference type="SUPFAM" id="SSF46689">
    <property type="entry name" value="Homeodomain-like"/>
    <property type="match status" value="1"/>
</dbReference>
<dbReference type="RefSeq" id="WP_022790776.1">
    <property type="nucleotide sequence ID" value="NZ_CALEXM010000022.1"/>
</dbReference>
<evidence type="ECO:0008006" key="3">
    <source>
        <dbReference type="Google" id="ProtNLM"/>
    </source>
</evidence>
<name>A0A380LNT7_9FIRM</name>
<dbReference type="GeneID" id="77462745"/>
<dbReference type="EMBL" id="UHFX01000003">
    <property type="protein sequence ID" value="SUO04875.1"/>
    <property type="molecule type" value="Genomic_DNA"/>
</dbReference>
<dbReference type="Proteomes" id="UP000255523">
    <property type="component" value="Unassembled WGS sequence"/>
</dbReference>